<feature type="region of interest" description="Disordered" evidence="3">
    <location>
        <begin position="987"/>
        <end position="1010"/>
    </location>
</feature>
<feature type="compositionally biased region" description="Basic and acidic residues" evidence="3">
    <location>
        <begin position="817"/>
        <end position="829"/>
    </location>
</feature>
<dbReference type="GO" id="GO:0032133">
    <property type="term" value="C:chromosome passenger complex"/>
    <property type="evidence" value="ECO:0007669"/>
    <property type="project" value="TreeGrafter"/>
</dbReference>
<evidence type="ECO:0000313" key="5">
    <source>
        <dbReference type="EnsemblMetazoa" id="AMEM004115-PA"/>
    </source>
</evidence>
<dbReference type="GO" id="GO:0051257">
    <property type="term" value="P:meiotic spindle midzone assembly"/>
    <property type="evidence" value="ECO:0007669"/>
    <property type="project" value="TreeGrafter"/>
</dbReference>
<dbReference type="GO" id="GO:0005737">
    <property type="term" value="C:cytoplasm"/>
    <property type="evidence" value="ECO:0007669"/>
    <property type="project" value="UniProtKB-SubCell"/>
</dbReference>
<dbReference type="PANTHER" id="PTHR13142:SF1">
    <property type="entry name" value="INNER CENTROMERE PROTEIN"/>
    <property type="match status" value="1"/>
</dbReference>
<feature type="region of interest" description="Disordered" evidence="3">
    <location>
        <begin position="245"/>
        <end position="416"/>
    </location>
</feature>
<feature type="compositionally biased region" description="Polar residues" evidence="3">
    <location>
        <begin position="156"/>
        <end position="170"/>
    </location>
</feature>
<dbReference type="GO" id="GO:0000776">
    <property type="term" value="C:kinetochore"/>
    <property type="evidence" value="ECO:0007669"/>
    <property type="project" value="TreeGrafter"/>
</dbReference>
<feature type="compositionally biased region" description="Low complexity" evidence="3">
    <location>
        <begin position="806"/>
        <end position="816"/>
    </location>
</feature>
<evidence type="ECO:0000256" key="2">
    <source>
        <dbReference type="ARBA" id="ARBA00022490"/>
    </source>
</evidence>
<feature type="chain" id="PRO_5046175745" description="Inner centromere protein ARK-binding domain-containing protein" evidence="4">
    <location>
        <begin position="19"/>
        <end position="1077"/>
    </location>
</feature>
<feature type="region of interest" description="Disordered" evidence="3">
    <location>
        <begin position="940"/>
        <end position="967"/>
    </location>
</feature>
<dbReference type="STRING" id="30066.A0A182UUZ8"/>
<keyword evidence="4" id="KW-0732">Signal</keyword>
<comment type="subcellular location">
    <subcellularLocation>
        <location evidence="1">Cytoplasm</location>
    </subcellularLocation>
</comment>
<keyword evidence="6" id="KW-1185">Reference proteome</keyword>
<feature type="region of interest" description="Disordered" evidence="3">
    <location>
        <begin position="882"/>
        <end position="901"/>
    </location>
</feature>
<evidence type="ECO:0000313" key="6">
    <source>
        <dbReference type="Proteomes" id="UP000075903"/>
    </source>
</evidence>
<feature type="compositionally biased region" description="Basic and acidic residues" evidence="3">
    <location>
        <begin position="331"/>
        <end position="341"/>
    </location>
</feature>
<feature type="signal peptide" evidence="4">
    <location>
        <begin position="1"/>
        <end position="18"/>
    </location>
</feature>
<dbReference type="GO" id="GO:0000281">
    <property type="term" value="P:mitotic cytokinesis"/>
    <property type="evidence" value="ECO:0007669"/>
    <property type="project" value="TreeGrafter"/>
</dbReference>
<feature type="region of interest" description="Disordered" evidence="3">
    <location>
        <begin position="78"/>
        <end position="193"/>
    </location>
</feature>
<accession>A0A182UUZ8</accession>
<dbReference type="VEuPathDB" id="VectorBase:AMEM004115"/>
<feature type="compositionally biased region" description="Low complexity" evidence="3">
    <location>
        <begin position="630"/>
        <end position="642"/>
    </location>
</feature>
<dbReference type="PANTHER" id="PTHR13142">
    <property type="entry name" value="INNER CENTROMERE PROTEIN"/>
    <property type="match status" value="1"/>
</dbReference>
<feature type="compositionally biased region" description="Acidic residues" evidence="3">
    <location>
        <begin position="987"/>
        <end position="996"/>
    </location>
</feature>
<proteinExistence type="predicted"/>
<dbReference type="GO" id="GO:0005634">
    <property type="term" value="C:nucleus"/>
    <property type="evidence" value="ECO:0007669"/>
    <property type="project" value="TreeGrafter"/>
</dbReference>
<dbReference type="GO" id="GO:0030496">
    <property type="term" value="C:midbody"/>
    <property type="evidence" value="ECO:0007669"/>
    <property type="project" value="TreeGrafter"/>
</dbReference>
<reference evidence="5" key="1">
    <citation type="submission" date="2020-05" db="UniProtKB">
        <authorList>
            <consortium name="EnsemblMetazoa"/>
        </authorList>
    </citation>
    <scope>IDENTIFICATION</scope>
    <source>
        <strain evidence="5">MAF</strain>
    </source>
</reference>
<feature type="compositionally biased region" description="Basic residues" evidence="3">
    <location>
        <begin position="378"/>
        <end position="389"/>
    </location>
</feature>
<feature type="compositionally biased region" description="Low complexity" evidence="3">
    <location>
        <begin position="342"/>
        <end position="375"/>
    </location>
</feature>
<dbReference type="GO" id="GO:0051310">
    <property type="term" value="P:metaphase chromosome alignment"/>
    <property type="evidence" value="ECO:0007669"/>
    <property type="project" value="TreeGrafter"/>
</dbReference>
<feature type="compositionally biased region" description="Low complexity" evidence="3">
    <location>
        <begin position="940"/>
        <end position="959"/>
    </location>
</feature>
<feature type="compositionally biased region" description="Low complexity" evidence="3">
    <location>
        <begin position="399"/>
        <end position="408"/>
    </location>
</feature>
<evidence type="ECO:0000256" key="4">
    <source>
        <dbReference type="SAM" id="SignalP"/>
    </source>
</evidence>
<evidence type="ECO:0000256" key="1">
    <source>
        <dbReference type="ARBA" id="ARBA00004496"/>
    </source>
</evidence>
<organism evidence="5 6">
    <name type="scientific">Anopheles merus</name>
    <name type="common">Mosquito</name>
    <dbReference type="NCBI Taxonomy" id="30066"/>
    <lineage>
        <taxon>Eukaryota</taxon>
        <taxon>Metazoa</taxon>
        <taxon>Ecdysozoa</taxon>
        <taxon>Arthropoda</taxon>
        <taxon>Hexapoda</taxon>
        <taxon>Insecta</taxon>
        <taxon>Pterygota</taxon>
        <taxon>Neoptera</taxon>
        <taxon>Endopterygota</taxon>
        <taxon>Diptera</taxon>
        <taxon>Nematocera</taxon>
        <taxon>Culicoidea</taxon>
        <taxon>Culicidae</taxon>
        <taxon>Anophelinae</taxon>
        <taxon>Anopheles</taxon>
    </lineage>
</organism>
<feature type="region of interest" description="Disordered" evidence="3">
    <location>
        <begin position="720"/>
        <end position="853"/>
    </location>
</feature>
<keyword evidence="2" id="KW-0963">Cytoplasm</keyword>
<feature type="compositionally biased region" description="Acidic residues" evidence="3">
    <location>
        <begin position="454"/>
        <end position="463"/>
    </location>
</feature>
<evidence type="ECO:0008006" key="7">
    <source>
        <dbReference type="Google" id="ProtNLM"/>
    </source>
</evidence>
<dbReference type="Proteomes" id="UP000075903">
    <property type="component" value="Unassembled WGS sequence"/>
</dbReference>
<feature type="compositionally biased region" description="Basic and acidic residues" evidence="3">
    <location>
        <begin position="273"/>
        <end position="288"/>
    </location>
</feature>
<feature type="region of interest" description="Disordered" evidence="3">
    <location>
        <begin position="432"/>
        <end position="468"/>
    </location>
</feature>
<dbReference type="AlphaFoldDB" id="A0A182UUZ8"/>
<dbReference type="VEuPathDB" id="VectorBase:AMEM21_004674"/>
<dbReference type="EnsemblMetazoa" id="AMEM004115-RA">
    <property type="protein sequence ID" value="AMEM004115-PA"/>
    <property type="gene ID" value="AMEM004115"/>
</dbReference>
<dbReference type="GO" id="GO:1990385">
    <property type="term" value="C:meiotic spindle midzone"/>
    <property type="evidence" value="ECO:0007669"/>
    <property type="project" value="TreeGrafter"/>
</dbReference>
<feature type="region of interest" description="Disordered" evidence="3">
    <location>
        <begin position="610"/>
        <end position="653"/>
    </location>
</feature>
<name>A0A182UUZ8_ANOME</name>
<feature type="compositionally biased region" description="Low complexity" evidence="3">
    <location>
        <begin position="292"/>
        <end position="301"/>
    </location>
</feature>
<sequence>MWCIVSVLIHLYSGLSEFEQQIWSTVLKANCSPISSNMDELLEMFNSFIGEALDYERAMDAEFVELEKKLSECVSLAKERGTPVQNKKRPKRQASLSEKEEEASGKSTGEEEEKSEARTSTNDRSTTGGTGKSSSARMLDVSGGKGAGEKEAPQPMDTTTSQANETSVRPSRTARLKAQEKLKEPAIGSKLRNDGGTAVTIKLERNSSVANSTLVRGGKEALVAMEKTTLERTYVEMETENDANRANRIFSPAAAAADKRTNDEGFSSANEASQKEPAKQAGKSERDMSLLVVPPVIPKVEIVSDEEMPPPSIMPPPKLPAPKVRTKKKPPVGEKGAKDTSDTASSSAVSSADSTMNSTASSVSSSASNSSSTTAKNRVGRPTRTKTKQTGKQVEEPVATEAATSPSNPTTPPAVLMDVGVLIEPMRIKAEKLSIVQQQPAPADRTSDKSTYEDAQEQQEPMEVETTTNTTTTAQLQSQMRPLKIALQKIPSHELPQQAHVGPSDMNGTYTTGTAAGQPIPSDGTFTMPPSIHDGTFTVNSPMENVRGAPICNETFNIPAAGGTPPMAGSERHPDDTYVIEKSGGGSSGGAGPQQQQHVPLANASIMTEDDSVVENSPVQPAPEQLKSKTTTPRTRAAAAAPLPVPGPKPQRGAAALKKSASAVADAKKNKELFNPCVMSPIKSRIEAFEKCATATGGSAASKIGTPQAQIGRLMKTVSTPTLGTTEPHGITRSAHAKPYTSSSSSAYTPNCAAQPPMPKASSASKIGQMQSRALHHGTTSGGGAQSHSRDSSWDRAGGGGGSGGTLSAASSTSSLLDEKKKKREEKQRLAAAQREAMEREKREHAERLVREKEEKYRKLVQEKQEKLRLDAQKKARKLEEFEKRRQAEEQKTLADQKRDELAKQLADQERINRELLDTLKQNQTKDTHETKLHKQLYQQKLRQQQQQLEKQHHQQQLAAKKKLAGGAAGSSAASKKLFTFEMIDTDDSTDEEVSEDTSAPRKKQRPPLPEWCQKTADFRKQLQLQAQLQSSVIDRLFSVQPMTPDLRLLFPSIDAQKLKRNSSAIWRTPPRHSQLP</sequence>
<feature type="compositionally biased region" description="Pro residues" evidence="3">
    <location>
        <begin position="309"/>
        <end position="320"/>
    </location>
</feature>
<feature type="compositionally biased region" description="Polar residues" evidence="3">
    <location>
        <begin position="762"/>
        <end position="772"/>
    </location>
</feature>
<protein>
    <recommendedName>
        <fullName evidence="7">Inner centromere protein ARK-binding domain-containing protein</fullName>
    </recommendedName>
</protein>
<evidence type="ECO:0000256" key="3">
    <source>
        <dbReference type="SAM" id="MobiDB-lite"/>
    </source>
</evidence>
<feature type="compositionally biased region" description="Basic and acidic residues" evidence="3">
    <location>
        <begin position="836"/>
        <end position="853"/>
    </location>
</feature>